<feature type="compositionally biased region" description="Basic and acidic residues" evidence="1">
    <location>
        <begin position="311"/>
        <end position="322"/>
    </location>
</feature>
<name>A0A5C3NRM9_9APHY</name>
<evidence type="ECO:0000256" key="1">
    <source>
        <dbReference type="SAM" id="MobiDB-lite"/>
    </source>
</evidence>
<gene>
    <name evidence="2" type="ORF">K466DRAFT_606168</name>
</gene>
<dbReference type="InParanoid" id="A0A5C3NRM9"/>
<dbReference type="Proteomes" id="UP000308197">
    <property type="component" value="Unassembled WGS sequence"/>
</dbReference>
<evidence type="ECO:0000313" key="3">
    <source>
        <dbReference type="Proteomes" id="UP000308197"/>
    </source>
</evidence>
<dbReference type="EMBL" id="ML212045">
    <property type="protein sequence ID" value="TFK79409.1"/>
    <property type="molecule type" value="Genomic_DNA"/>
</dbReference>
<keyword evidence="3" id="KW-1185">Reference proteome</keyword>
<accession>A0A5C3NRM9</accession>
<feature type="compositionally biased region" description="Gly residues" evidence="1">
    <location>
        <begin position="107"/>
        <end position="128"/>
    </location>
</feature>
<feature type="compositionally biased region" description="Basic and acidic residues" evidence="1">
    <location>
        <begin position="218"/>
        <end position="229"/>
    </location>
</feature>
<feature type="region of interest" description="Disordered" evidence="1">
    <location>
        <begin position="285"/>
        <end position="322"/>
    </location>
</feature>
<reference evidence="2 3" key="1">
    <citation type="journal article" date="2019" name="Nat. Ecol. Evol.">
        <title>Megaphylogeny resolves global patterns of mushroom evolution.</title>
        <authorList>
            <person name="Varga T."/>
            <person name="Krizsan K."/>
            <person name="Foldi C."/>
            <person name="Dima B."/>
            <person name="Sanchez-Garcia M."/>
            <person name="Sanchez-Ramirez S."/>
            <person name="Szollosi G.J."/>
            <person name="Szarkandi J.G."/>
            <person name="Papp V."/>
            <person name="Albert L."/>
            <person name="Andreopoulos W."/>
            <person name="Angelini C."/>
            <person name="Antonin V."/>
            <person name="Barry K.W."/>
            <person name="Bougher N.L."/>
            <person name="Buchanan P."/>
            <person name="Buyck B."/>
            <person name="Bense V."/>
            <person name="Catcheside P."/>
            <person name="Chovatia M."/>
            <person name="Cooper J."/>
            <person name="Damon W."/>
            <person name="Desjardin D."/>
            <person name="Finy P."/>
            <person name="Geml J."/>
            <person name="Haridas S."/>
            <person name="Hughes K."/>
            <person name="Justo A."/>
            <person name="Karasinski D."/>
            <person name="Kautmanova I."/>
            <person name="Kiss B."/>
            <person name="Kocsube S."/>
            <person name="Kotiranta H."/>
            <person name="LaButti K.M."/>
            <person name="Lechner B.E."/>
            <person name="Liimatainen K."/>
            <person name="Lipzen A."/>
            <person name="Lukacs Z."/>
            <person name="Mihaltcheva S."/>
            <person name="Morgado L.N."/>
            <person name="Niskanen T."/>
            <person name="Noordeloos M.E."/>
            <person name="Ohm R.A."/>
            <person name="Ortiz-Santana B."/>
            <person name="Ovrebo C."/>
            <person name="Racz N."/>
            <person name="Riley R."/>
            <person name="Savchenko A."/>
            <person name="Shiryaev A."/>
            <person name="Soop K."/>
            <person name="Spirin V."/>
            <person name="Szebenyi C."/>
            <person name="Tomsovsky M."/>
            <person name="Tulloss R.E."/>
            <person name="Uehling J."/>
            <person name="Grigoriev I.V."/>
            <person name="Vagvolgyi C."/>
            <person name="Papp T."/>
            <person name="Martin F.M."/>
            <person name="Miettinen O."/>
            <person name="Hibbett D.S."/>
            <person name="Nagy L.G."/>
        </authorList>
    </citation>
    <scope>NUCLEOTIDE SEQUENCE [LARGE SCALE GENOMIC DNA]</scope>
    <source>
        <strain evidence="2 3">HHB13444</strain>
    </source>
</reference>
<evidence type="ECO:0000313" key="2">
    <source>
        <dbReference type="EMBL" id="TFK79409.1"/>
    </source>
</evidence>
<feature type="region of interest" description="Disordered" evidence="1">
    <location>
        <begin position="100"/>
        <end position="164"/>
    </location>
</feature>
<feature type="region of interest" description="Disordered" evidence="1">
    <location>
        <begin position="218"/>
        <end position="248"/>
    </location>
</feature>
<feature type="compositionally biased region" description="Basic and acidic residues" evidence="1">
    <location>
        <begin position="239"/>
        <end position="248"/>
    </location>
</feature>
<organism evidence="2 3">
    <name type="scientific">Polyporus arcularius HHB13444</name>
    <dbReference type="NCBI Taxonomy" id="1314778"/>
    <lineage>
        <taxon>Eukaryota</taxon>
        <taxon>Fungi</taxon>
        <taxon>Dikarya</taxon>
        <taxon>Basidiomycota</taxon>
        <taxon>Agaricomycotina</taxon>
        <taxon>Agaricomycetes</taxon>
        <taxon>Polyporales</taxon>
        <taxon>Polyporaceae</taxon>
        <taxon>Polyporus</taxon>
    </lineage>
</organism>
<sequence length="341" mass="37462">MDAKIDGKRLPGYPGPDEDWPIHTITGEPCLRFDWTKTNKDKVNLEGIEKVMKWVLASGATEVKHAATGLAHILTGDLRKRCFIKFNYMRTQWRTFNKKKGKDLGAGRTGDGAQGAGPGGAGEGGAPNGDGEQMEEEEQDEGKSRGVLRVRAEKTAEQRKRKVAGTQWEDAKYAAAFLPNAMSDNEDNAVEPGQPKTYLARAPWYRSKLQQDIFDTLDERADPNPDKAKAMVSRVRGPVKQDIEPPKARRVDTALRVWQVDEQALSDNPHWLTSGRVVANGRLWGDAEDPVHEGPASRRGKGRGGGPPKIRRPEGTADVSEARARFKAATAGVDIDDLFAS</sequence>
<proteinExistence type="predicted"/>
<dbReference type="STRING" id="1314778.A0A5C3NRM9"/>
<protein>
    <submittedName>
        <fullName evidence="2">Uncharacterized protein</fullName>
    </submittedName>
</protein>
<dbReference type="AlphaFoldDB" id="A0A5C3NRM9"/>